<dbReference type="Proteomes" id="UP001249851">
    <property type="component" value="Unassembled WGS sequence"/>
</dbReference>
<keyword evidence="3" id="KW-1185">Reference proteome</keyword>
<dbReference type="EMBL" id="JARQWQ010000005">
    <property type="protein sequence ID" value="KAK2571623.1"/>
    <property type="molecule type" value="Genomic_DNA"/>
</dbReference>
<reference evidence="2" key="1">
    <citation type="journal article" date="2023" name="G3 (Bethesda)">
        <title>Whole genome assembly and annotation of the endangered Caribbean coral Acropora cervicornis.</title>
        <authorList>
            <person name="Selwyn J.D."/>
            <person name="Vollmer S.V."/>
        </authorList>
    </citation>
    <scope>NUCLEOTIDE SEQUENCE</scope>
    <source>
        <strain evidence="2">K2</strain>
    </source>
</reference>
<feature type="region of interest" description="Disordered" evidence="1">
    <location>
        <begin position="1"/>
        <end position="61"/>
    </location>
</feature>
<name>A0AAD9VEH8_ACRCE</name>
<evidence type="ECO:0000313" key="3">
    <source>
        <dbReference type="Proteomes" id="UP001249851"/>
    </source>
</evidence>
<organism evidence="2 3">
    <name type="scientific">Acropora cervicornis</name>
    <name type="common">Staghorn coral</name>
    <dbReference type="NCBI Taxonomy" id="6130"/>
    <lineage>
        <taxon>Eukaryota</taxon>
        <taxon>Metazoa</taxon>
        <taxon>Cnidaria</taxon>
        <taxon>Anthozoa</taxon>
        <taxon>Hexacorallia</taxon>
        <taxon>Scleractinia</taxon>
        <taxon>Astrocoeniina</taxon>
        <taxon>Acroporidae</taxon>
        <taxon>Acropora</taxon>
    </lineage>
</organism>
<evidence type="ECO:0000313" key="2">
    <source>
        <dbReference type="EMBL" id="KAK2571623.1"/>
    </source>
</evidence>
<reference evidence="2" key="2">
    <citation type="journal article" date="2023" name="Science">
        <title>Genomic signatures of disease resistance in endangered staghorn corals.</title>
        <authorList>
            <person name="Vollmer S.V."/>
            <person name="Selwyn J.D."/>
            <person name="Despard B.A."/>
            <person name="Roesel C.L."/>
        </authorList>
    </citation>
    <scope>NUCLEOTIDE SEQUENCE</scope>
    <source>
        <strain evidence="2">K2</strain>
    </source>
</reference>
<gene>
    <name evidence="2" type="ORF">P5673_002989</name>
</gene>
<evidence type="ECO:0000256" key="1">
    <source>
        <dbReference type="SAM" id="MobiDB-lite"/>
    </source>
</evidence>
<protein>
    <submittedName>
        <fullName evidence="2">Uncharacterized protein</fullName>
    </submittedName>
</protein>
<sequence>MAAHKRKGQRPTEREMNLPWRNHSPRPNSPLASHVNGSKFSPHTVRKRESSVPQGSLEHKKNLEILTREWEKVEKERSRRLENVTDLVLRDSENSDFQACDLDAFLENFHQLQQHQG</sequence>
<proteinExistence type="predicted"/>
<comment type="caution">
    <text evidence="2">The sequence shown here is derived from an EMBL/GenBank/DDBJ whole genome shotgun (WGS) entry which is preliminary data.</text>
</comment>
<dbReference type="AlphaFoldDB" id="A0AAD9VEH8"/>
<accession>A0AAD9VEH8</accession>